<dbReference type="STRING" id="572547.Amico_0504"/>
<dbReference type="PANTHER" id="PTHR36179">
    <property type="entry name" value="LUD_DOM DOMAIN-CONTAINING PROTEIN"/>
    <property type="match status" value="1"/>
</dbReference>
<dbReference type="Proteomes" id="UP000002366">
    <property type="component" value="Chromosome"/>
</dbReference>
<feature type="domain" description="LUD" evidence="1">
    <location>
        <begin position="19"/>
        <end position="194"/>
    </location>
</feature>
<evidence type="ECO:0000313" key="3">
    <source>
        <dbReference type="Proteomes" id="UP000002366"/>
    </source>
</evidence>
<dbReference type="HOGENOM" id="CLU_107893_1_0_0"/>
<sequence>MNNKYNDIRFKFLHILGETVVNSLKKRGFLATYVNQKEEALRLICDLIQDGSSVGIPGSVTIREIGAIAALKEKGCTIYEHWNMPLTIEEKNKIFIRENSADYFLTSSNAVTRNGILVNVDGVGNRISGMSWGIGELIYVISMNKVADNLEAAFSLIRNRSCVLSALRRGVDSPCAQVGYCVNCMTSQKVCKAFLIQEAPPTGRKANVILVGQTLGC</sequence>
<organism evidence="2 3">
    <name type="scientific">Aminobacterium colombiense (strain DSM 12261 / ALA-1)</name>
    <dbReference type="NCBI Taxonomy" id="572547"/>
    <lineage>
        <taxon>Bacteria</taxon>
        <taxon>Thermotogati</taxon>
        <taxon>Synergistota</taxon>
        <taxon>Synergistia</taxon>
        <taxon>Synergistales</taxon>
        <taxon>Aminobacteriaceae</taxon>
        <taxon>Aminobacterium</taxon>
    </lineage>
</organism>
<dbReference type="KEGG" id="aco:Amico_0504"/>
<dbReference type="OrthoDB" id="9809147at2"/>
<name>D5EDL0_AMICL</name>
<protein>
    <recommendedName>
        <fullName evidence="1">LUD domain-containing protein</fullName>
    </recommendedName>
</protein>
<reference evidence="2 3" key="1">
    <citation type="journal article" date="2010" name="Stand. Genomic Sci.">
        <title>Complete genome sequence of Aminobacterium colombiense type strain (ALA-1).</title>
        <authorList>
            <person name="Chertkov O."/>
            <person name="Sikorski J."/>
            <person name="Brambilla E."/>
            <person name="Lapidus A."/>
            <person name="Copeland A."/>
            <person name="Glavina Del Rio T."/>
            <person name="Nolan M."/>
            <person name="Lucas S."/>
            <person name="Tice H."/>
            <person name="Cheng J.F."/>
            <person name="Han C."/>
            <person name="Detter J.C."/>
            <person name="Bruce D."/>
            <person name="Tapia R."/>
            <person name="Goodwin L."/>
            <person name="Pitluck S."/>
            <person name="Liolios K."/>
            <person name="Ivanova N."/>
            <person name="Mavromatis K."/>
            <person name="Ovchinnikova G."/>
            <person name="Pati A."/>
            <person name="Chen A."/>
            <person name="Palaniappan K."/>
            <person name="Land M."/>
            <person name="Hauser L."/>
            <person name="Chang Y.J."/>
            <person name="Jeffries C.D."/>
            <person name="Spring S."/>
            <person name="Rohde M."/>
            <person name="Goker M."/>
            <person name="Bristow J."/>
            <person name="Eisen J.A."/>
            <person name="Markowitz V."/>
            <person name="Hugenholtz P."/>
            <person name="Kyrpides N.C."/>
            <person name="Klenk H.P."/>
        </authorList>
    </citation>
    <scope>NUCLEOTIDE SEQUENCE [LARGE SCALE GENOMIC DNA]</scope>
    <source>
        <strain evidence="3">DSM 12261 / ALA-1</strain>
    </source>
</reference>
<proteinExistence type="predicted"/>
<dbReference type="eggNOG" id="COG1139">
    <property type="taxonomic scope" value="Bacteria"/>
</dbReference>
<evidence type="ECO:0000259" key="1">
    <source>
        <dbReference type="Pfam" id="PF02589"/>
    </source>
</evidence>
<dbReference type="PANTHER" id="PTHR36179:SF2">
    <property type="entry name" value="LUD DOMAIN-CONTAINING PROTEIN"/>
    <property type="match status" value="1"/>
</dbReference>
<dbReference type="AlphaFoldDB" id="D5EDL0"/>
<gene>
    <name evidence="2" type="ordered locus">Amico_0504</name>
</gene>
<evidence type="ECO:0000313" key="2">
    <source>
        <dbReference type="EMBL" id="ADE56642.1"/>
    </source>
</evidence>
<dbReference type="RefSeq" id="WP_013047908.1">
    <property type="nucleotide sequence ID" value="NC_014011.1"/>
</dbReference>
<keyword evidence="3" id="KW-1185">Reference proteome</keyword>
<dbReference type="Pfam" id="PF02589">
    <property type="entry name" value="LUD_dom"/>
    <property type="match status" value="1"/>
</dbReference>
<dbReference type="EMBL" id="CP001997">
    <property type="protein sequence ID" value="ADE56642.1"/>
    <property type="molecule type" value="Genomic_DNA"/>
</dbReference>
<accession>D5EDL0</accession>
<dbReference type="InterPro" id="IPR003741">
    <property type="entry name" value="LUD_dom"/>
</dbReference>